<proteinExistence type="predicted"/>
<evidence type="ECO:0000313" key="2">
    <source>
        <dbReference type="EMBL" id="MDJ1498463.1"/>
    </source>
</evidence>
<organism evidence="2 3">
    <name type="scientific">Xanthocytophaga flava</name>
    <dbReference type="NCBI Taxonomy" id="3048013"/>
    <lineage>
        <taxon>Bacteria</taxon>
        <taxon>Pseudomonadati</taxon>
        <taxon>Bacteroidota</taxon>
        <taxon>Cytophagia</taxon>
        <taxon>Cytophagales</taxon>
        <taxon>Rhodocytophagaceae</taxon>
        <taxon>Xanthocytophaga</taxon>
    </lineage>
</organism>
<keyword evidence="3" id="KW-1185">Reference proteome</keyword>
<evidence type="ECO:0000313" key="3">
    <source>
        <dbReference type="Proteomes" id="UP001228581"/>
    </source>
</evidence>
<feature type="domain" description="DUF4240" evidence="1">
    <location>
        <begin position="1"/>
        <end position="131"/>
    </location>
</feature>
<evidence type="ECO:0000259" key="1">
    <source>
        <dbReference type="Pfam" id="PF14024"/>
    </source>
</evidence>
<gene>
    <name evidence="2" type="ORF">QNI19_36345</name>
</gene>
<reference evidence="2 3" key="1">
    <citation type="submission" date="2023-05" db="EMBL/GenBank/DDBJ databases">
        <authorList>
            <person name="Zhang X."/>
        </authorList>
    </citation>
    <scope>NUCLEOTIDE SEQUENCE [LARGE SCALE GENOMIC DNA]</scope>
    <source>
        <strain evidence="2 3">DM2B3-1</strain>
    </source>
</reference>
<name>A0ABT7CXG7_9BACT</name>
<dbReference type="Pfam" id="PF14024">
    <property type="entry name" value="DUF4240"/>
    <property type="match status" value="1"/>
</dbReference>
<dbReference type="RefSeq" id="WP_314004895.1">
    <property type="nucleotide sequence ID" value="NZ_JASJOT010000047.1"/>
</dbReference>
<dbReference type="EMBL" id="JASJOT010000047">
    <property type="protein sequence ID" value="MDJ1498463.1"/>
    <property type="molecule type" value="Genomic_DNA"/>
</dbReference>
<dbReference type="Proteomes" id="UP001228581">
    <property type="component" value="Unassembled WGS sequence"/>
</dbReference>
<accession>A0ABT7CXG7</accession>
<comment type="caution">
    <text evidence="2">The sequence shown here is derived from an EMBL/GenBank/DDBJ whole genome shotgun (WGS) entry which is preliminary data.</text>
</comment>
<sequence>MTEPQFWQVVEEACQYTGNIPFQHTDLKASHLIDTLSNFNKEDIIDFERILQIKVIEARQHYNVSALYEIIDGPGISDDCYLYFLYALIAQGQKIVDTALYHPDTLAPVLEPTSDIDAECFMYIADEAFEKRFGTSAPEEEYPRNQVEDMELPVSSKRIGQQWEYDDLPVRFPTLWQKFKRD</sequence>
<dbReference type="InterPro" id="IPR025334">
    <property type="entry name" value="DUF4240"/>
</dbReference>
<protein>
    <submittedName>
        <fullName evidence="2">DUF4240 domain-containing protein</fullName>
    </submittedName>
</protein>